<name>A0A804JAK1_MUSAM</name>
<accession>A0A804JAK1</accession>
<proteinExistence type="predicted"/>
<dbReference type="Proteomes" id="UP000012960">
    <property type="component" value="Unplaced"/>
</dbReference>
<dbReference type="EnsemblPlants" id="Ma05_t31190.1">
    <property type="protein sequence ID" value="Ma05_p31190.1"/>
    <property type="gene ID" value="Ma05_g31190"/>
</dbReference>
<organism evidence="2 3">
    <name type="scientific">Musa acuminata subsp. malaccensis</name>
    <name type="common">Wild banana</name>
    <name type="synonym">Musa malaccensis</name>
    <dbReference type="NCBI Taxonomy" id="214687"/>
    <lineage>
        <taxon>Eukaryota</taxon>
        <taxon>Viridiplantae</taxon>
        <taxon>Streptophyta</taxon>
        <taxon>Embryophyta</taxon>
        <taxon>Tracheophyta</taxon>
        <taxon>Spermatophyta</taxon>
        <taxon>Magnoliopsida</taxon>
        <taxon>Liliopsida</taxon>
        <taxon>Zingiberales</taxon>
        <taxon>Musaceae</taxon>
        <taxon>Musa</taxon>
    </lineage>
</organism>
<keyword evidence="3" id="KW-1185">Reference proteome</keyword>
<dbReference type="AlphaFoldDB" id="A0A804JAK1"/>
<reference evidence="2" key="2">
    <citation type="submission" date="2021-05" db="UniProtKB">
        <authorList>
            <consortium name="EnsemblPlants"/>
        </authorList>
    </citation>
    <scope>IDENTIFICATION</scope>
    <source>
        <strain evidence="2">subsp. malaccensis</strain>
    </source>
</reference>
<dbReference type="InParanoid" id="A0A804JAK1"/>
<dbReference type="Gramene" id="Ma05_t31190.1">
    <property type="protein sequence ID" value="Ma05_p31190.1"/>
    <property type="gene ID" value="Ma05_g31190"/>
</dbReference>
<sequence>MTNDNVVGVDDDIVVSSLPTTIRSALIVTPSASIMSTPSITSPIVLRQFTNVSTLM</sequence>
<protein>
    <submittedName>
        <fullName evidence="1">(wild Malaysian banana) hypothetical protein</fullName>
    </submittedName>
</protein>
<evidence type="ECO:0000313" key="1">
    <source>
        <dbReference type="EMBL" id="CAG1840655.1"/>
    </source>
</evidence>
<evidence type="ECO:0000313" key="3">
    <source>
        <dbReference type="Proteomes" id="UP000012960"/>
    </source>
</evidence>
<reference evidence="1" key="1">
    <citation type="submission" date="2021-03" db="EMBL/GenBank/DDBJ databases">
        <authorList>
            <consortium name="Genoscope - CEA"/>
            <person name="William W."/>
        </authorList>
    </citation>
    <scope>NUCLEOTIDE SEQUENCE</scope>
    <source>
        <strain evidence="1">Doubled-haploid Pahang</strain>
    </source>
</reference>
<gene>
    <name evidence="1" type="ORF">GSMUA_283070.1</name>
</gene>
<evidence type="ECO:0000313" key="2">
    <source>
        <dbReference type="EnsemblPlants" id="Ma05_p31190.1"/>
    </source>
</evidence>
<dbReference type="EMBL" id="HG996470">
    <property type="protein sequence ID" value="CAG1840655.1"/>
    <property type="molecule type" value="Genomic_DNA"/>
</dbReference>